<accession>A0ABR4HYP5</accession>
<reference evidence="1 2" key="1">
    <citation type="submission" date="2024-07" db="EMBL/GenBank/DDBJ databases">
        <title>Section-level genome sequencing and comparative genomics of Aspergillus sections Usti and Cavernicolus.</title>
        <authorList>
            <consortium name="Lawrence Berkeley National Laboratory"/>
            <person name="Nybo J.L."/>
            <person name="Vesth T.C."/>
            <person name="Theobald S."/>
            <person name="Frisvad J.C."/>
            <person name="Larsen T.O."/>
            <person name="Kjaerboelling I."/>
            <person name="Rothschild-Mancinelli K."/>
            <person name="Lyhne E.K."/>
            <person name="Kogle M.E."/>
            <person name="Barry K."/>
            <person name="Clum A."/>
            <person name="Na H."/>
            <person name="Ledsgaard L."/>
            <person name="Lin J."/>
            <person name="Lipzen A."/>
            <person name="Kuo A."/>
            <person name="Riley R."/>
            <person name="Mondo S."/>
            <person name="Labutti K."/>
            <person name="Haridas S."/>
            <person name="Pangalinan J."/>
            <person name="Salamov A.A."/>
            <person name="Simmons B.A."/>
            <person name="Magnuson J.K."/>
            <person name="Chen J."/>
            <person name="Drula E."/>
            <person name="Henrissat B."/>
            <person name="Wiebenga A."/>
            <person name="Lubbers R.J."/>
            <person name="Gomes A.C."/>
            <person name="Makela M.R."/>
            <person name="Stajich J."/>
            <person name="Grigoriev I.V."/>
            <person name="Mortensen U.H."/>
            <person name="De Vries R.P."/>
            <person name="Baker S.E."/>
            <person name="Andersen M.R."/>
        </authorList>
    </citation>
    <scope>NUCLEOTIDE SEQUENCE [LARGE SCALE GENOMIC DNA]</scope>
    <source>
        <strain evidence="1 2">CBS 588.65</strain>
    </source>
</reference>
<protein>
    <recommendedName>
        <fullName evidence="3">EthD domain-containing protein</fullName>
    </recommendedName>
</protein>
<evidence type="ECO:0008006" key="3">
    <source>
        <dbReference type="Google" id="ProtNLM"/>
    </source>
</evidence>
<dbReference type="Proteomes" id="UP001610334">
    <property type="component" value="Unassembled WGS sequence"/>
</dbReference>
<evidence type="ECO:0000313" key="2">
    <source>
        <dbReference type="Proteomes" id="UP001610334"/>
    </source>
</evidence>
<gene>
    <name evidence="1" type="ORF">BJX63DRAFT_427936</name>
</gene>
<dbReference type="EMBL" id="JBFXLT010000006">
    <property type="protein sequence ID" value="KAL2820610.1"/>
    <property type="molecule type" value="Genomic_DNA"/>
</dbReference>
<organism evidence="1 2">
    <name type="scientific">Aspergillus granulosus</name>
    <dbReference type="NCBI Taxonomy" id="176169"/>
    <lineage>
        <taxon>Eukaryota</taxon>
        <taxon>Fungi</taxon>
        <taxon>Dikarya</taxon>
        <taxon>Ascomycota</taxon>
        <taxon>Pezizomycotina</taxon>
        <taxon>Eurotiomycetes</taxon>
        <taxon>Eurotiomycetidae</taxon>
        <taxon>Eurotiales</taxon>
        <taxon>Aspergillaceae</taxon>
        <taxon>Aspergillus</taxon>
        <taxon>Aspergillus subgen. Nidulantes</taxon>
    </lineage>
</organism>
<name>A0ABR4HYP5_9EURO</name>
<sequence length="280" mass="31873">MHLTILSHKIATLTDAQFLHEFQVIHAEQTKAIAQNLGIIHEYEQGLALPILNQPGLDQTSLFPIKEAPNYQAFARLTWPSLEVMQGSFTTDDYRRSAGEHIFAQPFQIFLTEALGPHGTRDMAKVAGSIEDDTIRVIVPIHSRLADEASDGFNFEEIWDEHASFFRSTGVAYTRHRSLQFSPDRLVRIFDQTQFDHRLVVSRGGYEEFAFGSRAAAEDFFRQYSQTLRDSYERLVDPLQLEVFVFGCVTRFAAEQRGWWQVGAGFLVGTALKMKVLLNI</sequence>
<proteinExistence type="predicted"/>
<comment type="caution">
    <text evidence="1">The sequence shown here is derived from an EMBL/GenBank/DDBJ whole genome shotgun (WGS) entry which is preliminary data.</text>
</comment>
<keyword evidence="2" id="KW-1185">Reference proteome</keyword>
<evidence type="ECO:0000313" key="1">
    <source>
        <dbReference type="EMBL" id="KAL2820610.1"/>
    </source>
</evidence>